<dbReference type="InterPro" id="IPR013103">
    <property type="entry name" value="RVT_2"/>
</dbReference>
<sequence>MRSDKFPDHVCHLYKALYGLKQAPCTWYLELCAFLDGTLIYFLVYVDDLIITGSDASSVDIIVCKLHAKFEIKDLGALSLFGGVEVRPTSNGLLLSQQKYVFVF</sequence>
<feature type="domain" description="Reverse transcriptase Ty1/copia-type" evidence="1">
    <location>
        <begin position="42"/>
        <end position="101"/>
    </location>
</feature>
<organism evidence="2 3">
    <name type="scientific">Zingiber officinale</name>
    <name type="common">Ginger</name>
    <name type="synonym">Amomum zingiber</name>
    <dbReference type="NCBI Taxonomy" id="94328"/>
    <lineage>
        <taxon>Eukaryota</taxon>
        <taxon>Viridiplantae</taxon>
        <taxon>Streptophyta</taxon>
        <taxon>Embryophyta</taxon>
        <taxon>Tracheophyta</taxon>
        <taxon>Spermatophyta</taxon>
        <taxon>Magnoliopsida</taxon>
        <taxon>Liliopsida</taxon>
        <taxon>Zingiberales</taxon>
        <taxon>Zingiberaceae</taxon>
        <taxon>Zingiber</taxon>
    </lineage>
</organism>
<evidence type="ECO:0000259" key="1">
    <source>
        <dbReference type="Pfam" id="PF07727"/>
    </source>
</evidence>
<dbReference type="SUPFAM" id="SSF56672">
    <property type="entry name" value="DNA/RNA polymerases"/>
    <property type="match status" value="1"/>
</dbReference>
<protein>
    <recommendedName>
        <fullName evidence="1">Reverse transcriptase Ty1/copia-type domain-containing protein</fullName>
    </recommendedName>
</protein>
<keyword evidence="3" id="KW-1185">Reference proteome</keyword>
<comment type="caution">
    <text evidence="2">The sequence shown here is derived from an EMBL/GenBank/DDBJ whole genome shotgun (WGS) entry which is preliminary data.</text>
</comment>
<accession>A0A8J5BDY3</accession>
<reference evidence="2 3" key="1">
    <citation type="submission" date="2020-08" db="EMBL/GenBank/DDBJ databases">
        <title>Plant Genome Project.</title>
        <authorList>
            <person name="Zhang R.-G."/>
        </authorList>
    </citation>
    <scope>NUCLEOTIDE SEQUENCE [LARGE SCALE GENOMIC DNA]</scope>
    <source>
        <tissue evidence="2">Rhizome</tissue>
    </source>
</reference>
<name>A0A8J5BDY3_ZINOF</name>
<evidence type="ECO:0000313" key="2">
    <source>
        <dbReference type="EMBL" id="KAG6470096.1"/>
    </source>
</evidence>
<dbReference type="InterPro" id="IPR043502">
    <property type="entry name" value="DNA/RNA_pol_sf"/>
</dbReference>
<dbReference type="AlphaFoldDB" id="A0A8J5BDY3"/>
<proteinExistence type="predicted"/>
<dbReference type="Pfam" id="PF07727">
    <property type="entry name" value="RVT_2"/>
    <property type="match status" value="1"/>
</dbReference>
<dbReference type="Proteomes" id="UP000734854">
    <property type="component" value="Unassembled WGS sequence"/>
</dbReference>
<gene>
    <name evidence="2" type="ORF">ZIOFF_071150</name>
</gene>
<dbReference type="EMBL" id="JACMSC010000021">
    <property type="protein sequence ID" value="KAG6470096.1"/>
    <property type="molecule type" value="Genomic_DNA"/>
</dbReference>
<evidence type="ECO:0000313" key="3">
    <source>
        <dbReference type="Proteomes" id="UP000734854"/>
    </source>
</evidence>